<accession>A0ABP8TR83</accession>
<feature type="domain" description="HTH tetR-type" evidence="5">
    <location>
        <begin position="13"/>
        <end position="73"/>
    </location>
</feature>
<dbReference type="PROSITE" id="PS50977">
    <property type="entry name" value="HTH_TETR_2"/>
    <property type="match status" value="1"/>
</dbReference>
<name>A0ABP8TR83_9ACTN</name>
<dbReference type="NCBIfam" id="NF041196">
    <property type="entry name" value="ScbR_bind_reg"/>
    <property type="match status" value="1"/>
</dbReference>
<evidence type="ECO:0000256" key="2">
    <source>
        <dbReference type="ARBA" id="ARBA00023125"/>
    </source>
</evidence>
<reference evidence="7" key="1">
    <citation type="journal article" date="2019" name="Int. J. Syst. Evol. Microbiol.">
        <title>The Global Catalogue of Microorganisms (GCM) 10K type strain sequencing project: providing services to taxonomists for standard genome sequencing and annotation.</title>
        <authorList>
            <consortium name="The Broad Institute Genomics Platform"/>
            <consortium name="The Broad Institute Genome Sequencing Center for Infectious Disease"/>
            <person name="Wu L."/>
            <person name="Ma J."/>
        </authorList>
    </citation>
    <scope>NUCLEOTIDE SEQUENCE [LARGE SCALE GENOMIC DNA]</scope>
    <source>
        <strain evidence="7">JCM 17938</strain>
    </source>
</reference>
<keyword evidence="2 4" id="KW-0238">DNA-binding</keyword>
<sequence>MSPSPELKQDRARRTRQALLRAASEAFAENGYRATSMTEIAARAKVAKGALTFHFPAKGEIAAAIVADFYDRWPALIDRLRGESDGPLDTIWAVLSALAEEFEHDPLVRGAVRLQAERNVIDVELPAPYTGWINAFTELYADARAAGELRPGLVPEELARITAAAFFGVQHVSDARTDRVDLAERTDELVRLLTLAVQAG</sequence>
<keyword evidence="1" id="KW-0805">Transcription regulation</keyword>
<comment type="caution">
    <text evidence="6">The sequence shown here is derived from an EMBL/GenBank/DDBJ whole genome shotgun (WGS) entry which is preliminary data.</text>
</comment>
<evidence type="ECO:0000259" key="5">
    <source>
        <dbReference type="PROSITE" id="PS50977"/>
    </source>
</evidence>
<dbReference type="PANTHER" id="PTHR30055:SF234">
    <property type="entry name" value="HTH-TYPE TRANSCRIPTIONAL REGULATOR BETI"/>
    <property type="match status" value="1"/>
</dbReference>
<dbReference type="PRINTS" id="PR00455">
    <property type="entry name" value="HTHTETR"/>
</dbReference>
<dbReference type="Gene3D" id="1.10.357.10">
    <property type="entry name" value="Tetracycline Repressor, domain 2"/>
    <property type="match status" value="1"/>
</dbReference>
<keyword evidence="7" id="KW-1185">Reference proteome</keyword>
<evidence type="ECO:0000313" key="6">
    <source>
        <dbReference type="EMBL" id="GAA4614358.1"/>
    </source>
</evidence>
<dbReference type="InterPro" id="IPR047923">
    <property type="entry name" value="ArpA-like"/>
</dbReference>
<dbReference type="InterPro" id="IPR036271">
    <property type="entry name" value="Tet_transcr_reg_TetR-rel_C_sf"/>
</dbReference>
<dbReference type="InterPro" id="IPR023772">
    <property type="entry name" value="DNA-bd_HTH_TetR-type_CS"/>
</dbReference>
<dbReference type="PROSITE" id="PS01081">
    <property type="entry name" value="HTH_TETR_1"/>
    <property type="match status" value="1"/>
</dbReference>
<organism evidence="6 7">
    <name type="scientific">Actinoallomurus liliacearum</name>
    <dbReference type="NCBI Taxonomy" id="1080073"/>
    <lineage>
        <taxon>Bacteria</taxon>
        <taxon>Bacillati</taxon>
        <taxon>Actinomycetota</taxon>
        <taxon>Actinomycetes</taxon>
        <taxon>Streptosporangiales</taxon>
        <taxon>Thermomonosporaceae</taxon>
        <taxon>Actinoallomurus</taxon>
    </lineage>
</organism>
<dbReference type="EMBL" id="BAABHJ010000026">
    <property type="protein sequence ID" value="GAA4614358.1"/>
    <property type="molecule type" value="Genomic_DNA"/>
</dbReference>
<evidence type="ECO:0000256" key="1">
    <source>
        <dbReference type="ARBA" id="ARBA00023015"/>
    </source>
</evidence>
<keyword evidence="3" id="KW-0804">Transcription</keyword>
<dbReference type="SUPFAM" id="SSF46689">
    <property type="entry name" value="Homeodomain-like"/>
    <property type="match status" value="1"/>
</dbReference>
<evidence type="ECO:0000256" key="3">
    <source>
        <dbReference type="ARBA" id="ARBA00023163"/>
    </source>
</evidence>
<dbReference type="Proteomes" id="UP001500212">
    <property type="component" value="Unassembled WGS sequence"/>
</dbReference>
<dbReference type="SUPFAM" id="SSF48498">
    <property type="entry name" value="Tetracyclin repressor-like, C-terminal domain"/>
    <property type="match status" value="1"/>
</dbReference>
<dbReference type="RefSeq" id="WP_345362678.1">
    <property type="nucleotide sequence ID" value="NZ_BAABHJ010000026.1"/>
</dbReference>
<feature type="DNA-binding region" description="H-T-H motif" evidence="4">
    <location>
        <begin position="36"/>
        <end position="55"/>
    </location>
</feature>
<dbReference type="InterPro" id="IPR001647">
    <property type="entry name" value="HTH_TetR"/>
</dbReference>
<dbReference type="PANTHER" id="PTHR30055">
    <property type="entry name" value="HTH-TYPE TRANSCRIPTIONAL REGULATOR RUTR"/>
    <property type="match status" value="1"/>
</dbReference>
<dbReference type="InterPro" id="IPR050109">
    <property type="entry name" value="HTH-type_TetR-like_transc_reg"/>
</dbReference>
<evidence type="ECO:0000256" key="4">
    <source>
        <dbReference type="PROSITE-ProRule" id="PRU00335"/>
    </source>
</evidence>
<dbReference type="Pfam" id="PF00440">
    <property type="entry name" value="TetR_N"/>
    <property type="match status" value="1"/>
</dbReference>
<gene>
    <name evidence="6" type="ORF">GCM10023195_62600</name>
</gene>
<proteinExistence type="predicted"/>
<evidence type="ECO:0000313" key="7">
    <source>
        <dbReference type="Proteomes" id="UP001500212"/>
    </source>
</evidence>
<protein>
    <submittedName>
        <fullName evidence="6">ScbR family autoregulator-binding transcription factor</fullName>
    </submittedName>
</protein>
<dbReference type="InterPro" id="IPR009057">
    <property type="entry name" value="Homeodomain-like_sf"/>
</dbReference>